<comment type="subunit">
    <text evidence="6">Component of the Mediator complex.</text>
</comment>
<evidence type="ECO:0000256" key="3">
    <source>
        <dbReference type="ARBA" id="ARBA00023159"/>
    </source>
</evidence>
<comment type="function">
    <text evidence="6">Component of the Mediator complex, a coactivator involved in the regulated transcription of nearly all RNA polymerase II-dependent genes. Mediator functions as a bridge to convey information from gene-specific regulatory proteins to the basal RNA polymerase II transcription machinery. Mediator is recruited to promoters by direct interactions with regulatory proteins and serves as a scaffold for the assembly of a functional preinitiation complex with RNA polymerase II and the general transcription factors.</text>
</comment>
<protein>
    <recommendedName>
        <fullName evidence="6">Mediator of RNA polymerase II transcription subunit 21</fullName>
    </recommendedName>
</protein>
<dbReference type="Proteomes" id="UP001205105">
    <property type="component" value="Unassembled WGS sequence"/>
</dbReference>
<dbReference type="GO" id="GO:0003712">
    <property type="term" value="F:transcription coregulator activity"/>
    <property type="evidence" value="ECO:0007669"/>
    <property type="project" value="TreeGrafter"/>
</dbReference>
<dbReference type="AlphaFoldDB" id="A0AAD5DJW7"/>
<comment type="caution">
    <text evidence="7">The sequence shown here is derived from an EMBL/GenBank/DDBJ whole genome shotgun (WGS) entry which is preliminary data.</text>
</comment>
<dbReference type="GO" id="GO:0006357">
    <property type="term" value="P:regulation of transcription by RNA polymerase II"/>
    <property type="evidence" value="ECO:0007669"/>
    <property type="project" value="TreeGrafter"/>
</dbReference>
<dbReference type="EMBL" id="JADXDR010000145">
    <property type="protein sequence ID" value="KAI7837714.1"/>
    <property type="molecule type" value="Genomic_DNA"/>
</dbReference>
<evidence type="ECO:0000256" key="6">
    <source>
        <dbReference type="RuleBase" id="RU366036"/>
    </source>
</evidence>
<dbReference type="Gene3D" id="6.10.280.10">
    <property type="entry name" value="Mediator complex, subunit Med21"/>
    <property type="match status" value="1"/>
</dbReference>
<keyword evidence="5 6" id="KW-0539">Nucleus</keyword>
<gene>
    <name evidence="7" type="ORF">COHA_008505</name>
</gene>
<dbReference type="Pfam" id="PF11221">
    <property type="entry name" value="Med21"/>
    <property type="match status" value="1"/>
</dbReference>
<evidence type="ECO:0000256" key="1">
    <source>
        <dbReference type="ARBA" id="ARBA00004123"/>
    </source>
</evidence>
<keyword evidence="4 6" id="KW-0804">Transcription</keyword>
<proteinExistence type="inferred from homology"/>
<name>A0AAD5DJW7_9CHLO</name>
<dbReference type="GO" id="GO:0016592">
    <property type="term" value="C:mediator complex"/>
    <property type="evidence" value="ECO:0007669"/>
    <property type="project" value="UniProtKB-UniRule"/>
</dbReference>
<dbReference type="InterPro" id="IPR021384">
    <property type="entry name" value="Mediator_Med21"/>
</dbReference>
<evidence type="ECO:0000313" key="7">
    <source>
        <dbReference type="EMBL" id="KAI7837714.1"/>
    </source>
</evidence>
<dbReference type="PANTHER" id="PTHR13381">
    <property type="entry name" value="RNA POLYMERASE II HOLOENZYME COMPONENT SRB7"/>
    <property type="match status" value="1"/>
</dbReference>
<evidence type="ECO:0000256" key="5">
    <source>
        <dbReference type="ARBA" id="ARBA00023242"/>
    </source>
</evidence>
<dbReference type="SUPFAM" id="SSF140718">
    <property type="entry name" value="Mediator hinge subcomplex-like"/>
    <property type="match status" value="1"/>
</dbReference>
<keyword evidence="3 6" id="KW-0010">Activator</keyword>
<evidence type="ECO:0000313" key="8">
    <source>
        <dbReference type="Proteomes" id="UP001205105"/>
    </source>
</evidence>
<evidence type="ECO:0000256" key="4">
    <source>
        <dbReference type="ARBA" id="ARBA00023163"/>
    </source>
</evidence>
<organism evidence="7 8">
    <name type="scientific">Chlorella ohadii</name>
    <dbReference type="NCBI Taxonomy" id="2649997"/>
    <lineage>
        <taxon>Eukaryota</taxon>
        <taxon>Viridiplantae</taxon>
        <taxon>Chlorophyta</taxon>
        <taxon>core chlorophytes</taxon>
        <taxon>Trebouxiophyceae</taxon>
        <taxon>Chlorellales</taxon>
        <taxon>Chlorellaceae</taxon>
        <taxon>Chlorella clade</taxon>
        <taxon>Chlorella</taxon>
    </lineage>
</organism>
<sequence>MAAQPPPPPADLVSALQEQLGRVNAMLFNYIGALQRDAPPSAVKGEPLAAQPKAYDVQAQSELMARDLTTALQEVESSILRLPPMPASEAEEVAQAVVLMQQNADASAELAAELAAARAKLARLQDAHGALAEAALCHRAAAAAAAAADKAAAAAAAGKGGT</sequence>
<keyword evidence="2 6" id="KW-0805">Transcription regulation</keyword>
<dbReference type="PANTHER" id="PTHR13381:SF0">
    <property type="entry name" value="MEDIATOR OF RNA POLYMERASE II TRANSCRIPTION SUBUNIT 21"/>
    <property type="match status" value="1"/>
</dbReference>
<accession>A0AAD5DJW7</accession>
<evidence type="ECO:0000256" key="2">
    <source>
        <dbReference type="ARBA" id="ARBA00023015"/>
    </source>
</evidence>
<dbReference type="InterPro" id="IPR037212">
    <property type="entry name" value="Med7/Med21-like"/>
</dbReference>
<comment type="similarity">
    <text evidence="6">Belongs to the Mediator complex subunit 21 family.</text>
</comment>
<keyword evidence="8" id="KW-1185">Reference proteome</keyword>
<reference evidence="7" key="1">
    <citation type="submission" date="2020-11" db="EMBL/GenBank/DDBJ databases">
        <title>Chlorella ohadii genome sequencing and assembly.</title>
        <authorList>
            <person name="Murik O."/>
            <person name="Treves H."/>
            <person name="Kedem I."/>
            <person name="Shotland Y."/>
            <person name="Kaplan A."/>
        </authorList>
    </citation>
    <scope>NUCLEOTIDE SEQUENCE</scope>
    <source>
        <strain evidence="7">1</strain>
    </source>
</reference>
<comment type="subcellular location">
    <subcellularLocation>
        <location evidence="1 6">Nucleus</location>
    </subcellularLocation>
</comment>